<dbReference type="Proteomes" id="UP000228948">
    <property type="component" value="Chromosome"/>
</dbReference>
<name>A0A2K8KCQ8_9RHOB</name>
<keyword evidence="2" id="KW-1185">Reference proteome</keyword>
<sequence>MFRLFDLLGRSSAIRALDDAFRASGMHPLLVPEPVKLTLIQLVKKHGRGNQQTDFAQAARLMAYCSLGHAQFMDQHGESEAQSLDLSLEDALDHGSSLDAKVILLALHSGLMSPEIADRIDLDED</sequence>
<evidence type="ECO:0000313" key="1">
    <source>
        <dbReference type="EMBL" id="ATX67232.1"/>
    </source>
</evidence>
<evidence type="ECO:0000313" key="2">
    <source>
        <dbReference type="Proteomes" id="UP000228948"/>
    </source>
</evidence>
<accession>A0A2K8KCQ8</accession>
<dbReference type="KEGG" id="rbg:BG454_16610"/>
<reference evidence="1 2" key="1">
    <citation type="submission" date="2017-11" db="EMBL/GenBank/DDBJ databases">
        <title>Revised Sequence and Annotation of the Rhodobaca barguzinensis strain alga05 Genome.</title>
        <authorList>
            <person name="Kopejtka K."/>
            <person name="Tomasch J.M."/>
            <person name="Bunk B."/>
            <person name="Koblizek M."/>
        </authorList>
    </citation>
    <scope>NUCLEOTIDE SEQUENCE [LARGE SCALE GENOMIC DNA]</scope>
    <source>
        <strain evidence="2">alga05</strain>
    </source>
</reference>
<dbReference type="EMBL" id="CP024899">
    <property type="protein sequence ID" value="ATX67232.1"/>
    <property type="molecule type" value="Genomic_DNA"/>
</dbReference>
<dbReference type="OrthoDB" id="8419627at2"/>
<proteinExistence type="predicted"/>
<dbReference type="AlphaFoldDB" id="A0A2K8KCQ8"/>
<organism evidence="1 2">
    <name type="scientific">Roseinatronobacter bogoriensis subsp. barguzinensis</name>
    <dbReference type="NCBI Taxonomy" id="441209"/>
    <lineage>
        <taxon>Bacteria</taxon>
        <taxon>Pseudomonadati</taxon>
        <taxon>Pseudomonadota</taxon>
        <taxon>Alphaproteobacteria</taxon>
        <taxon>Rhodobacterales</taxon>
        <taxon>Paracoccaceae</taxon>
        <taxon>Roseinatronobacter</taxon>
    </lineage>
</organism>
<gene>
    <name evidence="1" type="ORF">BG454_16610</name>
</gene>
<dbReference type="RefSeq" id="WP_071481671.1">
    <property type="nucleotide sequence ID" value="NZ_CP024899.1"/>
</dbReference>
<protein>
    <submittedName>
        <fullName evidence="1">Uncharacterized protein</fullName>
    </submittedName>
</protein>